<sequence length="154" mass="17335">MDACHKSILYTILGFKDAPKDSELRSIWGRALRCDFSSHREIHDLLSNVGSITSSKCVHLSIVFELGLKRGSQLRAFQDFFGIVYDMGSRDGTKAGDIVLRLPASMDFIQTMADEEGIHLFEPNNTGAWSCKFGPELEPQEVMEGLGMDWVYQR</sequence>
<dbReference type="Proteomes" id="UP000801428">
    <property type="component" value="Unassembled WGS sequence"/>
</dbReference>
<evidence type="ECO:0000313" key="2">
    <source>
        <dbReference type="Proteomes" id="UP000801428"/>
    </source>
</evidence>
<accession>A0A9P4TIT5</accession>
<dbReference type="AlphaFoldDB" id="A0A9P4TIT5"/>
<protein>
    <submittedName>
        <fullName evidence="1">Uncharacterized protein</fullName>
    </submittedName>
</protein>
<name>A0A9P4TIT5_CURKU</name>
<dbReference type="EMBL" id="SWKU01000006">
    <property type="protein sequence ID" value="KAF3005699.1"/>
    <property type="molecule type" value="Genomic_DNA"/>
</dbReference>
<comment type="caution">
    <text evidence="1">The sequence shown here is derived from an EMBL/GenBank/DDBJ whole genome shotgun (WGS) entry which is preliminary data.</text>
</comment>
<reference evidence="1" key="1">
    <citation type="submission" date="2019-04" db="EMBL/GenBank/DDBJ databases">
        <title>Sequencing of skin fungus with MAO and IRED activity.</title>
        <authorList>
            <person name="Marsaioli A.J."/>
            <person name="Bonatto J.M.C."/>
            <person name="Reis Junior O."/>
        </authorList>
    </citation>
    <scope>NUCLEOTIDE SEQUENCE</scope>
    <source>
        <strain evidence="1">30M1</strain>
    </source>
</reference>
<organism evidence="1 2">
    <name type="scientific">Curvularia kusanoi</name>
    <name type="common">Cochliobolus kusanoi</name>
    <dbReference type="NCBI Taxonomy" id="90978"/>
    <lineage>
        <taxon>Eukaryota</taxon>
        <taxon>Fungi</taxon>
        <taxon>Dikarya</taxon>
        <taxon>Ascomycota</taxon>
        <taxon>Pezizomycotina</taxon>
        <taxon>Dothideomycetes</taxon>
        <taxon>Pleosporomycetidae</taxon>
        <taxon>Pleosporales</taxon>
        <taxon>Pleosporineae</taxon>
        <taxon>Pleosporaceae</taxon>
        <taxon>Curvularia</taxon>
    </lineage>
</organism>
<keyword evidence="2" id="KW-1185">Reference proteome</keyword>
<gene>
    <name evidence="1" type="ORF">E8E13_005483</name>
</gene>
<proteinExistence type="predicted"/>
<evidence type="ECO:0000313" key="1">
    <source>
        <dbReference type="EMBL" id="KAF3005699.1"/>
    </source>
</evidence>
<dbReference type="OrthoDB" id="10640457at2759"/>